<dbReference type="AlphaFoldDB" id="A0A1H7QWA8"/>
<reference evidence="9 10" key="1">
    <citation type="submission" date="2016-10" db="EMBL/GenBank/DDBJ databases">
        <authorList>
            <person name="de Groot N.N."/>
        </authorList>
    </citation>
    <scope>NUCLEOTIDE SEQUENCE [LARGE SCALE GENOMIC DNA]</scope>
    <source>
        <strain evidence="9 10">JCM 19513</strain>
    </source>
</reference>
<keyword evidence="10" id="KW-1185">Reference proteome</keyword>
<dbReference type="RefSeq" id="WP_074869567.1">
    <property type="nucleotide sequence ID" value="NZ_FOAS01000013.1"/>
</dbReference>
<protein>
    <recommendedName>
        <fullName evidence="8">Probable membrane transporter protein</fullName>
    </recommendedName>
</protein>
<proteinExistence type="inferred from homology"/>
<comment type="subcellular location">
    <subcellularLocation>
        <location evidence="1 8">Cell membrane</location>
        <topology evidence="1 8">Multi-pass membrane protein</topology>
    </subcellularLocation>
</comment>
<dbReference type="InterPro" id="IPR002781">
    <property type="entry name" value="TM_pro_TauE-like"/>
</dbReference>
<comment type="similarity">
    <text evidence="2 8">Belongs to the 4-toluene sulfonate uptake permease (TSUP) (TC 2.A.102) family.</text>
</comment>
<feature type="transmembrane region" description="Helical" evidence="8">
    <location>
        <begin position="134"/>
        <end position="158"/>
    </location>
</feature>
<gene>
    <name evidence="9" type="ORF">SAMN05216214_11397</name>
</gene>
<keyword evidence="3" id="KW-0813">Transport</keyword>
<organism evidence="9 10">
    <name type="scientific">Atopomonas hussainii</name>
    <dbReference type="NCBI Taxonomy" id="1429083"/>
    <lineage>
        <taxon>Bacteria</taxon>
        <taxon>Pseudomonadati</taxon>
        <taxon>Pseudomonadota</taxon>
        <taxon>Gammaproteobacteria</taxon>
        <taxon>Pseudomonadales</taxon>
        <taxon>Pseudomonadaceae</taxon>
        <taxon>Atopomonas</taxon>
    </lineage>
</organism>
<evidence type="ECO:0000256" key="8">
    <source>
        <dbReference type="RuleBase" id="RU363041"/>
    </source>
</evidence>
<feature type="transmembrane region" description="Helical" evidence="8">
    <location>
        <begin position="178"/>
        <end position="203"/>
    </location>
</feature>
<evidence type="ECO:0000313" key="9">
    <source>
        <dbReference type="EMBL" id="SEL52276.1"/>
    </source>
</evidence>
<keyword evidence="4 8" id="KW-1003">Cell membrane</keyword>
<evidence type="ECO:0000313" key="10">
    <source>
        <dbReference type="Proteomes" id="UP000185766"/>
    </source>
</evidence>
<evidence type="ECO:0000256" key="4">
    <source>
        <dbReference type="ARBA" id="ARBA00022475"/>
    </source>
</evidence>
<dbReference type="EMBL" id="FOAS01000013">
    <property type="protein sequence ID" value="SEL52276.1"/>
    <property type="molecule type" value="Genomic_DNA"/>
</dbReference>
<evidence type="ECO:0000256" key="5">
    <source>
        <dbReference type="ARBA" id="ARBA00022692"/>
    </source>
</evidence>
<keyword evidence="7 8" id="KW-0472">Membrane</keyword>
<keyword evidence="5 8" id="KW-0812">Transmembrane</keyword>
<sequence length="244" mass="25567">MPLADLTLLLLAGLGAGAMNALAGGGTFLAFPALLAVGLPAVSANATNAVALWPASLASTWVGRSHWRQQLPTLKPLLLAALIGGALGSGLLLISGEALFRQLIPWLLLLATLLFAAAPWLVRKRSTNDAKLWPLIHGSGAVYGGFFGAGMGIVQLALFTLEGHSPQRAAALKNLFSAVIYSVSSLVFIAAGAISYYHLLLLLGATTLGGYLGGKLADWLPAFWLRLWVIAVGSGMTLYYFWQG</sequence>
<name>A0A1H7QWA8_9GAMM</name>
<dbReference type="Pfam" id="PF01925">
    <property type="entry name" value="TauE"/>
    <property type="match status" value="1"/>
</dbReference>
<dbReference type="Proteomes" id="UP000185766">
    <property type="component" value="Unassembled WGS sequence"/>
</dbReference>
<dbReference type="PANTHER" id="PTHR30269">
    <property type="entry name" value="TRANSMEMBRANE PROTEIN YFCA"/>
    <property type="match status" value="1"/>
</dbReference>
<feature type="transmembrane region" description="Helical" evidence="8">
    <location>
        <begin position="102"/>
        <end position="122"/>
    </location>
</feature>
<accession>A0A1H7QWA8</accession>
<feature type="transmembrane region" description="Helical" evidence="8">
    <location>
        <begin position="76"/>
        <end position="96"/>
    </location>
</feature>
<evidence type="ECO:0000256" key="3">
    <source>
        <dbReference type="ARBA" id="ARBA00022448"/>
    </source>
</evidence>
<evidence type="ECO:0000256" key="2">
    <source>
        <dbReference type="ARBA" id="ARBA00009142"/>
    </source>
</evidence>
<evidence type="ECO:0000256" key="1">
    <source>
        <dbReference type="ARBA" id="ARBA00004651"/>
    </source>
</evidence>
<evidence type="ECO:0000256" key="7">
    <source>
        <dbReference type="ARBA" id="ARBA00023136"/>
    </source>
</evidence>
<dbReference type="InterPro" id="IPR052017">
    <property type="entry name" value="TSUP"/>
</dbReference>
<evidence type="ECO:0000256" key="6">
    <source>
        <dbReference type="ARBA" id="ARBA00022989"/>
    </source>
</evidence>
<keyword evidence="6 8" id="KW-1133">Transmembrane helix</keyword>
<dbReference type="GO" id="GO:0005886">
    <property type="term" value="C:plasma membrane"/>
    <property type="evidence" value="ECO:0007669"/>
    <property type="project" value="UniProtKB-SubCell"/>
</dbReference>
<feature type="transmembrane region" description="Helical" evidence="8">
    <location>
        <begin position="223"/>
        <end position="242"/>
    </location>
</feature>
<dbReference type="STRING" id="1429083.GCA_001885685_03306"/>
<dbReference type="PANTHER" id="PTHR30269:SF0">
    <property type="entry name" value="MEMBRANE TRANSPORTER PROTEIN YFCA-RELATED"/>
    <property type="match status" value="1"/>
</dbReference>